<dbReference type="OrthoDB" id="4831096at2759"/>
<evidence type="ECO:0000313" key="2">
    <source>
        <dbReference type="EMBL" id="KDN70763.1"/>
    </source>
</evidence>
<name>A0A066XNK1_COLSU</name>
<dbReference type="Proteomes" id="UP000027238">
    <property type="component" value="Unassembled WGS sequence"/>
</dbReference>
<organism evidence="2 3">
    <name type="scientific">Colletotrichum sublineola</name>
    <name type="common">Sorghum anthracnose fungus</name>
    <dbReference type="NCBI Taxonomy" id="1173701"/>
    <lineage>
        <taxon>Eukaryota</taxon>
        <taxon>Fungi</taxon>
        <taxon>Dikarya</taxon>
        <taxon>Ascomycota</taxon>
        <taxon>Pezizomycotina</taxon>
        <taxon>Sordariomycetes</taxon>
        <taxon>Hypocreomycetidae</taxon>
        <taxon>Glomerellales</taxon>
        <taxon>Glomerellaceae</taxon>
        <taxon>Colletotrichum</taxon>
        <taxon>Colletotrichum graminicola species complex</taxon>
    </lineage>
</organism>
<dbReference type="HOGENOM" id="CLU_1594423_0_0_1"/>
<reference evidence="3" key="1">
    <citation type="journal article" date="2014" name="Genome Announc.">
        <title>Draft genome sequence of Colletotrichum sublineola, a destructive pathogen of cultivated sorghum.</title>
        <authorList>
            <person name="Baroncelli R."/>
            <person name="Sanz-Martin J.M."/>
            <person name="Rech G.E."/>
            <person name="Sukno S.A."/>
            <person name="Thon M.R."/>
        </authorList>
    </citation>
    <scope>NUCLEOTIDE SEQUENCE [LARGE SCALE GENOMIC DNA]</scope>
    <source>
        <strain evidence="3">TX430BB</strain>
    </source>
</reference>
<protein>
    <submittedName>
        <fullName evidence="2">Uncharacterized protein</fullName>
    </submittedName>
</protein>
<evidence type="ECO:0000256" key="1">
    <source>
        <dbReference type="SAM" id="MobiDB-lite"/>
    </source>
</evidence>
<sequence>MSACRDRGTPHITTEERSRRVREAKNNIRKTATYTPPLLGLIESRIESNAFRRCMSDNSIYQSICNSLKDKNIPERERHPDIVDFLALEAILPVNYDGEYNRVLKDLLLRCDTEAWVDEAVLQENHKWFKDAIDDARAFIKTLVAKTDPQLLESFLKTLIPVSGMKF</sequence>
<proteinExistence type="predicted"/>
<feature type="region of interest" description="Disordered" evidence="1">
    <location>
        <begin position="1"/>
        <end position="21"/>
    </location>
</feature>
<dbReference type="eggNOG" id="ENOG502RQ6Q">
    <property type="taxonomic scope" value="Eukaryota"/>
</dbReference>
<dbReference type="EMBL" id="JMSE01000299">
    <property type="protein sequence ID" value="KDN70763.1"/>
    <property type="molecule type" value="Genomic_DNA"/>
</dbReference>
<accession>A0A066XNK1</accession>
<dbReference type="AlphaFoldDB" id="A0A066XNK1"/>
<keyword evidence="3" id="KW-1185">Reference proteome</keyword>
<gene>
    <name evidence="2" type="ORF">CSUB01_09693</name>
</gene>
<evidence type="ECO:0000313" key="3">
    <source>
        <dbReference type="Proteomes" id="UP000027238"/>
    </source>
</evidence>
<comment type="caution">
    <text evidence="2">The sequence shown here is derived from an EMBL/GenBank/DDBJ whole genome shotgun (WGS) entry which is preliminary data.</text>
</comment>
<dbReference type="STRING" id="1173701.A0A066XNK1"/>